<gene>
    <name evidence="2" type="ORF">BO99DRAFT_445775</name>
</gene>
<sequence>MAVCRRWRTAFGPLLYQNLVVTSAAANLPEQPPNIAVYLTADHHWLRACSTVLDSPENPTRHENDRAFQSGIFDLFETLANWKAGLRRHVKLTVCGRTEGFEPITWQARRRAFSAISDGLKLLPPSLKEFSLSNDDEKPWKDALPALDVVGSRPDTMPLNLRQLSLSLTKLTLSSLPIDPDFLFPLDAQPIRYPRAKVSRGRSLRTGQWVVHPSPHEREYYDEYEFDETYMLCDPCEGDIERDILEAEHFHRLLIASGHAARRMPRLQKLQYALNHQCEFWFQFKIKGPERAEWTLTSTFYQPDHRVAEAWRCPLVELYDKEPPAGWEVSRIWNELSVTIAPWPPR</sequence>
<evidence type="ECO:0000313" key="2">
    <source>
        <dbReference type="EMBL" id="PYI15919.1"/>
    </source>
</evidence>
<protein>
    <submittedName>
        <fullName evidence="2">Uncharacterized protein</fullName>
    </submittedName>
</protein>
<accession>A0A2V5GWR2</accession>
<dbReference type="Proteomes" id="UP000249829">
    <property type="component" value="Unassembled WGS sequence"/>
</dbReference>
<evidence type="ECO:0000256" key="1">
    <source>
        <dbReference type="SAM" id="SignalP"/>
    </source>
</evidence>
<dbReference type="AlphaFoldDB" id="A0A2V5GWR2"/>
<keyword evidence="3" id="KW-1185">Reference proteome</keyword>
<feature type="signal peptide" evidence="1">
    <location>
        <begin position="1"/>
        <end position="26"/>
    </location>
</feature>
<proteinExistence type="predicted"/>
<keyword evidence="1" id="KW-0732">Signal</keyword>
<organism evidence="2 3">
    <name type="scientific">Aspergillus violaceofuscus (strain CBS 115571)</name>
    <dbReference type="NCBI Taxonomy" id="1450538"/>
    <lineage>
        <taxon>Eukaryota</taxon>
        <taxon>Fungi</taxon>
        <taxon>Dikarya</taxon>
        <taxon>Ascomycota</taxon>
        <taxon>Pezizomycotina</taxon>
        <taxon>Eurotiomycetes</taxon>
        <taxon>Eurotiomycetidae</taxon>
        <taxon>Eurotiales</taxon>
        <taxon>Aspergillaceae</taxon>
        <taxon>Aspergillus</taxon>
    </lineage>
</organism>
<reference evidence="2 3" key="1">
    <citation type="submission" date="2018-02" db="EMBL/GenBank/DDBJ databases">
        <title>The genomes of Aspergillus section Nigri reveals drivers in fungal speciation.</title>
        <authorList>
            <consortium name="DOE Joint Genome Institute"/>
            <person name="Vesth T.C."/>
            <person name="Nybo J."/>
            <person name="Theobald S."/>
            <person name="Brandl J."/>
            <person name="Frisvad J.C."/>
            <person name="Nielsen K.F."/>
            <person name="Lyhne E.K."/>
            <person name="Kogle M.E."/>
            <person name="Kuo A."/>
            <person name="Riley R."/>
            <person name="Clum A."/>
            <person name="Nolan M."/>
            <person name="Lipzen A."/>
            <person name="Salamov A."/>
            <person name="Henrissat B."/>
            <person name="Wiebenga A."/>
            <person name="De vries R.P."/>
            <person name="Grigoriev I.V."/>
            <person name="Mortensen U.H."/>
            <person name="Andersen M.R."/>
            <person name="Baker S.E."/>
        </authorList>
    </citation>
    <scope>NUCLEOTIDE SEQUENCE [LARGE SCALE GENOMIC DNA]</scope>
    <source>
        <strain evidence="2 3">CBS 115571</strain>
    </source>
</reference>
<dbReference type="EMBL" id="KZ825177">
    <property type="protein sequence ID" value="PYI15919.1"/>
    <property type="molecule type" value="Genomic_DNA"/>
</dbReference>
<dbReference type="STRING" id="1450538.A0A2V5GWR2"/>
<feature type="chain" id="PRO_5016048983" evidence="1">
    <location>
        <begin position="27"/>
        <end position="346"/>
    </location>
</feature>
<evidence type="ECO:0000313" key="3">
    <source>
        <dbReference type="Proteomes" id="UP000249829"/>
    </source>
</evidence>
<name>A0A2V5GWR2_ASPV1</name>